<protein>
    <submittedName>
        <fullName evidence="2">Uncharacterized protein</fullName>
    </submittedName>
</protein>
<feature type="region of interest" description="Disordered" evidence="1">
    <location>
        <begin position="1"/>
        <end position="29"/>
    </location>
</feature>
<dbReference type="AlphaFoldDB" id="A0A381C7X5"/>
<name>A0A381C7X5_9ENTR</name>
<dbReference type="Proteomes" id="UP000255528">
    <property type="component" value="Unassembled WGS sequence"/>
</dbReference>
<gene>
    <name evidence="2" type="ORF">NCTC12119_02455</name>
</gene>
<evidence type="ECO:0000313" key="3">
    <source>
        <dbReference type="Proteomes" id="UP000255528"/>
    </source>
</evidence>
<accession>A0A381C7X5</accession>
<sequence length="29" mass="3203">MPETDPQMRGKNIGRHGDGSINSALDEYL</sequence>
<organism evidence="2 3">
    <name type="scientific">Buttiauxella agrestis</name>
    <dbReference type="NCBI Taxonomy" id="82977"/>
    <lineage>
        <taxon>Bacteria</taxon>
        <taxon>Pseudomonadati</taxon>
        <taxon>Pseudomonadota</taxon>
        <taxon>Gammaproteobacteria</taxon>
        <taxon>Enterobacterales</taxon>
        <taxon>Enterobacteriaceae</taxon>
        <taxon>Buttiauxella</taxon>
    </lineage>
</organism>
<dbReference type="EMBL" id="UIGI01000001">
    <property type="protein sequence ID" value="SUW63956.1"/>
    <property type="molecule type" value="Genomic_DNA"/>
</dbReference>
<reference evidence="2 3" key="1">
    <citation type="submission" date="2018-06" db="EMBL/GenBank/DDBJ databases">
        <authorList>
            <consortium name="Pathogen Informatics"/>
            <person name="Doyle S."/>
        </authorList>
    </citation>
    <scope>NUCLEOTIDE SEQUENCE [LARGE SCALE GENOMIC DNA]</scope>
    <source>
        <strain evidence="2 3">NCTC12119</strain>
    </source>
</reference>
<evidence type="ECO:0000256" key="1">
    <source>
        <dbReference type="SAM" id="MobiDB-lite"/>
    </source>
</evidence>
<evidence type="ECO:0000313" key="2">
    <source>
        <dbReference type="EMBL" id="SUW63956.1"/>
    </source>
</evidence>
<proteinExistence type="predicted"/>